<feature type="transmembrane region" description="Helical" evidence="1">
    <location>
        <begin position="154"/>
        <end position="175"/>
    </location>
</feature>
<gene>
    <name evidence="2" type="ORF">ACFPIB_02315</name>
</gene>
<feature type="transmembrane region" description="Helical" evidence="1">
    <location>
        <begin position="187"/>
        <end position="208"/>
    </location>
</feature>
<dbReference type="RefSeq" id="WP_378015803.1">
    <property type="nucleotide sequence ID" value="NZ_JBHSKT010000001.1"/>
</dbReference>
<organism evidence="2 3">
    <name type="scientific">Adhaeribacter terreus</name>
    <dbReference type="NCBI Taxonomy" id="529703"/>
    <lineage>
        <taxon>Bacteria</taxon>
        <taxon>Pseudomonadati</taxon>
        <taxon>Bacteroidota</taxon>
        <taxon>Cytophagia</taxon>
        <taxon>Cytophagales</taxon>
        <taxon>Hymenobacteraceae</taxon>
        <taxon>Adhaeribacter</taxon>
    </lineage>
</organism>
<feature type="transmembrane region" description="Helical" evidence="1">
    <location>
        <begin position="20"/>
        <end position="40"/>
    </location>
</feature>
<keyword evidence="1" id="KW-1133">Transmembrane helix</keyword>
<feature type="transmembrane region" description="Helical" evidence="1">
    <location>
        <begin position="352"/>
        <end position="376"/>
    </location>
</feature>
<feature type="transmembrane region" description="Helical" evidence="1">
    <location>
        <begin position="85"/>
        <end position="102"/>
    </location>
</feature>
<reference evidence="3" key="1">
    <citation type="journal article" date="2019" name="Int. J. Syst. Evol. Microbiol.">
        <title>The Global Catalogue of Microorganisms (GCM) 10K type strain sequencing project: providing services to taxonomists for standard genome sequencing and annotation.</title>
        <authorList>
            <consortium name="The Broad Institute Genomics Platform"/>
            <consortium name="The Broad Institute Genome Sequencing Center for Infectious Disease"/>
            <person name="Wu L."/>
            <person name="Ma J."/>
        </authorList>
    </citation>
    <scope>NUCLEOTIDE SEQUENCE [LARGE SCALE GENOMIC DNA]</scope>
    <source>
        <strain evidence="3">KACC 12602</strain>
    </source>
</reference>
<name>A0ABW0E527_9BACT</name>
<comment type="caution">
    <text evidence="2">The sequence shown here is derived from an EMBL/GenBank/DDBJ whole genome shotgun (WGS) entry which is preliminary data.</text>
</comment>
<feature type="transmembrane region" description="Helical" evidence="1">
    <location>
        <begin position="261"/>
        <end position="283"/>
    </location>
</feature>
<protein>
    <submittedName>
        <fullName evidence="2">DUF4153 domain-containing protein</fullName>
    </submittedName>
</protein>
<feature type="transmembrane region" description="Helical" evidence="1">
    <location>
        <begin position="298"/>
        <end position="316"/>
    </location>
</feature>
<feature type="transmembrane region" description="Helical" evidence="1">
    <location>
        <begin position="328"/>
        <end position="346"/>
    </location>
</feature>
<dbReference type="InterPro" id="IPR025291">
    <property type="entry name" value="DUF4153"/>
</dbReference>
<feature type="transmembrane region" description="Helical" evidence="1">
    <location>
        <begin position="228"/>
        <end position="249"/>
    </location>
</feature>
<sequence>MFWKNLSLLELGRGAVSTFLRFPLTILSAVFGTVICFELLELNYQAQEQQQYLWKLVVFSWLGLILFFDLELMAERYGFSRKNRWFVFAGGLAALLAYYFYLPHRLDSEHMIKYVWQIFLFGLGLHLLASFAPYFNPKTEHGFWQFNEKLFLRFLTATLYSGVLFVGLSVAIVAIQQLFQVDFDDKIFARLWLFMAGVFHPWFFLAGVPKDLQALESEIRYPKGLKVFTQFVLLPLVTVYLLILYGYLGKIIIEWDWPRGWVSYLVLSFSIVGIFSLLLIHPIRNSEGNAWIKTYAKWFYRALFPLLILFALAIWRRVSDYGITEERYFVLALAFWLFAVALYFLFSRSKNIKFIPVTLCLLAFLVAFGPWGAFAVSQRSQTNRLKFYLQKNGMLSGEKVQPAKTKIPEKDEAEISSVLTYLGRMHNYESLETMFGKRLDSVKTSGRDERTYASYQTEELMRGLNLQYRTTRNNAPADGKLYFNVETKRQPILKTTGYDYSFEHSVSGFAHGEDEQQFELGKELLFIQFSEKEQKVWFKKEDESVALDLGPVLKKFAVTRRKKVKPEEMTFMLNLKNARIKVLILTLNGEKLKRKYKVTHLDMQILVKTQLVSDSESER</sequence>
<evidence type="ECO:0000313" key="2">
    <source>
        <dbReference type="EMBL" id="MFC5269427.1"/>
    </source>
</evidence>
<keyword evidence="1" id="KW-0472">Membrane</keyword>
<feature type="transmembrane region" description="Helical" evidence="1">
    <location>
        <begin position="52"/>
        <end position="73"/>
    </location>
</feature>
<dbReference type="Proteomes" id="UP001596161">
    <property type="component" value="Unassembled WGS sequence"/>
</dbReference>
<feature type="transmembrane region" description="Helical" evidence="1">
    <location>
        <begin position="114"/>
        <end position="134"/>
    </location>
</feature>
<accession>A0ABW0E527</accession>
<evidence type="ECO:0000256" key="1">
    <source>
        <dbReference type="SAM" id="Phobius"/>
    </source>
</evidence>
<dbReference type="EMBL" id="JBHSKT010000001">
    <property type="protein sequence ID" value="MFC5269427.1"/>
    <property type="molecule type" value="Genomic_DNA"/>
</dbReference>
<keyword evidence="1" id="KW-0812">Transmembrane</keyword>
<proteinExistence type="predicted"/>
<evidence type="ECO:0000313" key="3">
    <source>
        <dbReference type="Proteomes" id="UP001596161"/>
    </source>
</evidence>
<keyword evidence="3" id="KW-1185">Reference proteome</keyword>
<dbReference type="Pfam" id="PF13687">
    <property type="entry name" value="DUF4153"/>
    <property type="match status" value="1"/>
</dbReference>